<gene>
    <name evidence="2" type="ORF">GV827_19745</name>
</gene>
<dbReference type="Proteomes" id="UP000468591">
    <property type="component" value="Unassembled WGS sequence"/>
</dbReference>
<sequence>MKRILVSFAALHMLSAPAQAQSFDVDFIAYGKTEQFFEALSGELMVVRSGSTLDRVEGLGGTLLEGMTMRCFGATTILMGRPNGTGNCVLTDLDGDQVLQAWTVDDIAPGAAFGTWHFIGGSGKHEGISGRGHYSQTTESISGSRELTVSGVANWPKD</sequence>
<comment type="caution">
    <text evidence="2">The sequence shown here is derived from an EMBL/GenBank/DDBJ whole genome shotgun (WGS) entry which is preliminary data.</text>
</comment>
<reference evidence="2 3" key="1">
    <citation type="submission" date="2020-01" db="EMBL/GenBank/DDBJ databases">
        <title>Sulfitobacter sediminilitoris sp. nov., isolated from a tidal flat.</title>
        <authorList>
            <person name="Park S."/>
            <person name="Yoon J.-H."/>
        </authorList>
    </citation>
    <scope>NUCLEOTIDE SEQUENCE [LARGE SCALE GENOMIC DNA]</scope>
    <source>
        <strain evidence="2 3">JBTF-M27</strain>
    </source>
</reference>
<dbReference type="RefSeq" id="WP_164355539.1">
    <property type="nucleotide sequence ID" value="NZ_JAABNT010000018.1"/>
</dbReference>
<organism evidence="2 3">
    <name type="scientific">Sulfitobacter sediminilitoris</name>
    <dbReference type="NCBI Taxonomy" id="2698830"/>
    <lineage>
        <taxon>Bacteria</taxon>
        <taxon>Pseudomonadati</taxon>
        <taxon>Pseudomonadota</taxon>
        <taxon>Alphaproteobacteria</taxon>
        <taxon>Rhodobacterales</taxon>
        <taxon>Roseobacteraceae</taxon>
        <taxon>Sulfitobacter</taxon>
    </lineage>
</organism>
<feature type="signal peptide" evidence="1">
    <location>
        <begin position="1"/>
        <end position="20"/>
    </location>
</feature>
<evidence type="ECO:0000313" key="3">
    <source>
        <dbReference type="Proteomes" id="UP000468591"/>
    </source>
</evidence>
<keyword evidence="3" id="KW-1185">Reference proteome</keyword>
<dbReference type="AlphaFoldDB" id="A0A6P0CFB3"/>
<accession>A0A6P0CFB3</accession>
<evidence type="ECO:0000256" key="1">
    <source>
        <dbReference type="SAM" id="SignalP"/>
    </source>
</evidence>
<proteinExistence type="predicted"/>
<protein>
    <submittedName>
        <fullName evidence="2">Uncharacterized protein</fullName>
    </submittedName>
</protein>
<name>A0A6P0CFB3_9RHOB</name>
<feature type="chain" id="PRO_5026962021" evidence="1">
    <location>
        <begin position="21"/>
        <end position="158"/>
    </location>
</feature>
<dbReference type="EMBL" id="JAABNT010000018">
    <property type="protein sequence ID" value="NEK24617.1"/>
    <property type="molecule type" value="Genomic_DNA"/>
</dbReference>
<keyword evidence="1" id="KW-0732">Signal</keyword>
<evidence type="ECO:0000313" key="2">
    <source>
        <dbReference type="EMBL" id="NEK24617.1"/>
    </source>
</evidence>